<dbReference type="PANTHER" id="PTHR42685:SF22">
    <property type="entry name" value="CONDITIONED MEDIUM FACTOR RECEPTOR 1"/>
    <property type="match status" value="1"/>
</dbReference>
<evidence type="ECO:0000313" key="2">
    <source>
        <dbReference type="EMBL" id="AZH25528.1"/>
    </source>
</evidence>
<dbReference type="KEGG" id="haer:DU502_09090"/>
<gene>
    <name evidence="2" type="ORF">DU502_09090</name>
</gene>
<dbReference type="SUPFAM" id="SSF51905">
    <property type="entry name" value="FAD/NAD(P)-binding domain"/>
    <property type="match status" value="1"/>
</dbReference>
<evidence type="ECO:0000313" key="3">
    <source>
        <dbReference type="Proteomes" id="UP000282007"/>
    </source>
</evidence>
<dbReference type="Pfam" id="PF01494">
    <property type="entry name" value="FAD_binding_3"/>
    <property type="match status" value="1"/>
</dbReference>
<dbReference type="GO" id="GO:0016628">
    <property type="term" value="F:oxidoreductase activity, acting on the CH-CH group of donors, NAD or NADP as acceptor"/>
    <property type="evidence" value="ECO:0007669"/>
    <property type="project" value="InterPro"/>
</dbReference>
<dbReference type="InterPro" id="IPR011777">
    <property type="entry name" value="Geranylgeranyl_Rdtase_fam"/>
</dbReference>
<protein>
    <submittedName>
        <fullName evidence="2">Geranylgeranyl reductase family protein</fullName>
    </submittedName>
</protein>
<dbReference type="NCBIfam" id="TIGR02032">
    <property type="entry name" value="GG-red-SF"/>
    <property type="match status" value="1"/>
</dbReference>
<dbReference type="InterPro" id="IPR036188">
    <property type="entry name" value="FAD/NAD-bd_sf"/>
</dbReference>
<dbReference type="GO" id="GO:0071949">
    <property type="term" value="F:FAD binding"/>
    <property type="evidence" value="ECO:0007669"/>
    <property type="project" value="InterPro"/>
</dbReference>
<dbReference type="AlphaFoldDB" id="A0A3G8QUV0"/>
<keyword evidence="3" id="KW-1185">Reference proteome</keyword>
<dbReference type="PRINTS" id="PR00420">
    <property type="entry name" value="RNGMNOXGNASE"/>
</dbReference>
<evidence type="ECO:0000259" key="1">
    <source>
        <dbReference type="Pfam" id="PF01494"/>
    </source>
</evidence>
<dbReference type="InterPro" id="IPR002938">
    <property type="entry name" value="FAD-bd"/>
</dbReference>
<sequence>MRSGCGTYVMPARDRTAYDVVVVGGGPGGSTAAYQLQQFGHDVLLIDRETFPRDKLCGGLITYKTLRLLDRVFDESESHLVDEGILNFGADEYAAYFNDDLVLRDSIDVPFYFAKRFEYDEFLHDRAVEAGVDTHLGDGVSRIDIEGSTVETTDGETFTADYIVGADGASSRIRSQLADEGLVDTSGWRKNLAIAAEAYVPRDAIDVDIDYPMLHFGVLDWGYGWVFPNTDRLLVGVGGLNAKNDRGFRRILDDYFDLLGFDYDPDTVKGHPIPFGNYLDRPAHGNVLLVGDAAGTVDAITGEGIFYAQRSGELAAWAIDRAESGTTAAVADDYTDMLHEYVHPELHHSKQARLFIWGGPQFPRRLAMKAWFALLSDPSVELVHGIRIYDLLRRRGDVMHETLPGGTPRPT</sequence>
<accession>A0A3G8QUV0</accession>
<proteinExistence type="predicted"/>
<name>A0A3G8QUV0_9EURY</name>
<dbReference type="PANTHER" id="PTHR42685">
    <property type="entry name" value="GERANYLGERANYL DIPHOSPHATE REDUCTASE"/>
    <property type="match status" value="1"/>
</dbReference>
<dbReference type="Gene3D" id="3.50.50.60">
    <property type="entry name" value="FAD/NAD(P)-binding domain"/>
    <property type="match status" value="1"/>
</dbReference>
<organism evidence="2 3">
    <name type="scientific">Haloplanus aerogenes</name>
    <dbReference type="NCBI Taxonomy" id="660522"/>
    <lineage>
        <taxon>Archaea</taxon>
        <taxon>Methanobacteriati</taxon>
        <taxon>Methanobacteriota</taxon>
        <taxon>Stenosarchaea group</taxon>
        <taxon>Halobacteria</taxon>
        <taxon>Halobacteriales</taxon>
        <taxon>Haloferacaceae</taxon>
        <taxon>Haloplanus</taxon>
    </lineage>
</organism>
<dbReference type="EMBL" id="CP034145">
    <property type="protein sequence ID" value="AZH25528.1"/>
    <property type="molecule type" value="Genomic_DNA"/>
</dbReference>
<reference evidence="2 3" key="1">
    <citation type="submission" date="2018-07" db="EMBL/GenBank/DDBJ databases">
        <title>Genome sequences of Haloplanus aerogenes JCM 16430T.</title>
        <authorList>
            <person name="Kim Y.B."/>
            <person name="Roh S.W."/>
        </authorList>
    </citation>
    <scope>NUCLEOTIDE SEQUENCE [LARGE SCALE GENOMIC DNA]</scope>
    <source>
        <strain evidence="2 3">JCM 16430</strain>
    </source>
</reference>
<dbReference type="Proteomes" id="UP000282007">
    <property type="component" value="Chromosome"/>
</dbReference>
<feature type="domain" description="FAD-binding" evidence="1">
    <location>
        <begin position="18"/>
        <end position="178"/>
    </location>
</feature>
<dbReference type="InterPro" id="IPR050407">
    <property type="entry name" value="Geranylgeranyl_reductase"/>
</dbReference>